<dbReference type="HOGENOM" id="CLU_492306_0_0_2"/>
<evidence type="ECO:0000313" key="4">
    <source>
        <dbReference type="EMBL" id="AEM58872.1"/>
    </source>
</evidence>
<feature type="transmembrane region" description="Helical" evidence="2">
    <location>
        <begin position="380"/>
        <end position="403"/>
    </location>
</feature>
<evidence type="ECO:0000256" key="2">
    <source>
        <dbReference type="SAM" id="Phobius"/>
    </source>
</evidence>
<feature type="transmembrane region" description="Helical" evidence="2">
    <location>
        <begin position="353"/>
        <end position="374"/>
    </location>
</feature>
<feature type="transmembrane region" description="Helical" evidence="2">
    <location>
        <begin position="285"/>
        <end position="306"/>
    </location>
</feature>
<dbReference type="Proteomes" id="UP000005629">
    <property type="component" value="Chromosome II"/>
</dbReference>
<feature type="domain" description="J" evidence="3">
    <location>
        <begin position="5"/>
        <end position="63"/>
    </location>
</feature>
<feature type="compositionally biased region" description="Polar residues" evidence="1">
    <location>
        <begin position="107"/>
        <end position="122"/>
    </location>
</feature>
<dbReference type="CDD" id="cd06257">
    <property type="entry name" value="DnaJ"/>
    <property type="match status" value="1"/>
</dbReference>
<gene>
    <name evidence="4" type="ordered locus">HAH_4197</name>
</gene>
<feature type="transmembrane region" description="Helical" evidence="2">
    <location>
        <begin position="415"/>
        <end position="433"/>
    </location>
</feature>
<feature type="compositionally biased region" description="Low complexity" evidence="1">
    <location>
        <begin position="63"/>
        <end position="87"/>
    </location>
</feature>
<evidence type="ECO:0000313" key="5">
    <source>
        <dbReference type="Proteomes" id="UP000005629"/>
    </source>
</evidence>
<feature type="compositionally biased region" description="Polar residues" evidence="1">
    <location>
        <begin position="88"/>
        <end position="99"/>
    </location>
</feature>
<dbReference type="RefSeq" id="WP_014030746.1">
    <property type="nucleotide sequence ID" value="NC_015943.1"/>
</dbReference>
<feature type="compositionally biased region" description="Basic and acidic residues" evidence="1">
    <location>
        <begin position="162"/>
        <end position="176"/>
    </location>
</feature>
<protein>
    <recommendedName>
        <fullName evidence="3">J domain-containing protein</fullName>
    </recommendedName>
</protein>
<feature type="transmembrane region" description="Helical" evidence="2">
    <location>
        <begin position="498"/>
        <end position="517"/>
    </location>
</feature>
<feature type="transmembrane region" description="Helical" evidence="2">
    <location>
        <begin position="529"/>
        <end position="548"/>
    </location>
</feature>
<dbReference type="KEGG" id="hhi:HAH_4197"/>
<dbReference type="PROSITE" id="PS50076">
    <property type="entry name" value="DNAJ_2"/>
    <property type="match status" value="1"/>
</dbReference>
<dbReference type="AlphaFoldDB" id="G0HYH1"/>
<feature type="transmembrane region" description="Helical" evidence="2">
    <location>
        <begin position="255"/>
        <end position="273"/>
    </location>
</feature>
<feature type="region of interest" description="Disordered" evidence="1">
    <location>
        <begin position="59"/>
        <end position="176"/>
    </location>
</feature>
<feature type="transmembrane region" description="Helical" evidence="2">
    <location>
        <begin position="217"/>
        <end position="235"/>
    </location>
</feature>
<dbReference type="InterPro" id="IPR001623">
    <property type="entry name" value="DnaJ_domain"/>
</dbReference>
<evidence type="ECO:0000256" key="1">
    <source>
        <dbReference type="SAM" id="MobiDB-lite"/>
    </source>
</evidence>
<feature type="compositionally biased region" description="Polar residues" evidence="1">
    <location>
        <begin position="136"/>
        <end position="146"/>
    </location>
</feature>
<organism evidence="4 5">
    <name type="scientific">Haloarcula hispanica (strain ATCC 33960 / DSM 4426 / JCM 8911 / NBRC 102182 / NCIMB 2187 / VKM B-1755)</name>
    <dbReference type="NCBI Taxonomy" id="634497"/>
    <lineage>
        <taxon>Archaea</taxon>
        <taxon>Methanobacteriati</taxon>
        <taxon>Methanobacteriota</taxon>
        <taxon>Stenosarchaea group</taxon>
        <taxon>Halobacteria</taxon>
        <taxon>Halobacteriales</taxon>
        <taxon>Haloarculaceae</taxon>
        <taxon>Haloarcula</taxon>
    </lineage>
</organism>
<dbReference type="GeneID" id="23802895"/>
<name>G0HYH1_HALHT</name>
<proteinExistence type="predicted"/>
<dbReference type="SMART" id="SM00271">
    <property type="entry name" value="DnaJ"/>
    <property type="match status" value="1"/>
</dbReference>
<dbReference type="STRING" id="634497.HAH_4197"/>
<keyword evidence="2" id="KW-1133">Transmembrane helix</keyword>
<sequence>MDSNTARNVLDLPQNRYLDDDDIQKAFREKSKEYHPDTSDLPNARKKFLEVKKARKVLLAAETSKSSQSNSSTTQGGNTQSTSPTGNATDAHNSSPNSRSESRTESKSQATQSSWQNETHGQTRNREVSNDWRTNRAGSSTGNQESASDKEQHQRKQTSSETKAETESGEKTVDDRTKIHQQAWEEFTSWEPFYGFRGGGYLGVKAFPKRPPSRSRILHLFAVIVGCIATAFLSRGQYNALSDSTAASRVIEPDISLRLSFTIPSVLAITGTFRKIKVLWRFLRLPRVFLSILGGVAAPITVQSVVTDLSVPTATLVAAAGSGGLMSVLAVSRYPNKDQDIPTVDEWLNISPTLTWLPGGVFFLLALHTPVYMASQSFHLLYYGSFKFYFVLIGPSLALAYTYTRLIGGREVPTGTTLVSMMVIGLVVHFPWFEPIMPGYLLSEGGYYAVSNGIRPRGILLTILALSWHFLFAAIVEVLFMGWDVGWHKIPSKQQIPYTVWSALTGAGVGVIIWAMWPTYQAPVAYPFAHQYLIGGVAIFAYVYGIIIDPITD</sequence>
<feature type="transmembrane region" description="Helical" evidence="2">
    <location>
        <begin position="459"/>
        <end position="486"/>
    </location>
</feature>
<feature type="transmembrane region" description="Helical" evidence="2">
    <location>
        <begin position="312"/>
        <end position="332"/>
    </location>
</feature>
<evidence type="ECO:0000259" key="3">
    <source>
        <dbReference type="PROSITE" id="PS50076"/>
    </source>
</evidence>
<dbReference type="OrthoDB" id="372924at2157"/>
<reference evidence="4 5" key="1">
    <citation type="journal article" date="2011" name="J. Bacteriol.">
        <title>Complete genome sequence of Haloarcula hispanica, a model haloarchaeon for studying genetics, metabolism, and virus-host interaction.</title>
        <authorList>
            <person name="Liu H."/>
            <person name="Wu Z."/>
            <person name="Li M."/>
            <person name="Zhang F."/>
            <person name="Zheng H."/>
            <person name="Han J."/>
            <person name="Liu J."/>
            <person name="Zhou J."/>
            <person name="Wang S."/>
            <person name="Xiang H."/>
        </authorList>
    </citation>
    <scope>NUCLEOTIDE SEQUENCE [LARGE SCALE GENOMIC DNA]</scope>
    <source>
        <strain evidence="5">ATCC 33960 / DSM 4426 / JCM 8911 / NBRC 102182 / NCIMB 2187 / VKM B-1755</strain>
    </source>
</reference>
<dbReference type="InterPro" id="IPR036869">
    <property type="entry name" value="J_dom_sf"/>
</dbReference>
<keyword evidence="2" id="KW-0812">Transmembrane</keyword>
<feature type="compositionally biased region" description="Basic and acidic residues" evidence="1">
    <location>
        <begin position="124"/>
        <end position="134"/>
    </location>
</feature>
<dbReference type="Gene3D" id="1.10.287.110">
    <property type="entry name" value="DnaJ domain"/>
    <property type="match status" value="1"/>
</dbReference>
<accession>G0HYH1</accession>
<dbReference type="SUPFAM" id="SSF46565">
    <property type="entry name" value="Chaperone J-domain"/>
    <property type="match status" value="1"/>
</dbReference>
<dbReference type="Pfam" id="PF00226">
    <property type="entry name" value="DnaJ"/>
    <property type="match status" value="1"/>
</dbReference>
<dbReference type="eggNOG" id="arCOG02846">
    <property type="taxonomic scope" value="Archaea"/>
</dbReference>
<keyword evidence="2" id="KW-0472">Membrane</keyword>
<dbReference type="EMBL" id="CP002922">
    <property type="protein sequence ID" value="AEM58872.1"/>
    <property type="molecule type" value="Genomic_DNA"/>
</dbReference>